<reference evidence="1 2" key="1">
    <citation type="journal article" date="2017" name="Curr. Biol.">
        <title>The Evolution of Venom by Co-option of Single-Copy Genes.</title>
        <authorList>
            <person name="Martinson E.O."/>
            <person name="Mrinalini"/>
            <person name="Kelkar Y.D."/>
            <person name="Chang C.H."/>
            <person name="Werren J.H."/>
        </authorList>
    </citation>
    <scope>NUCLEOTIDE SEQUENCE [LARGE SCALE GENOMIC DNA]</scope>
    <source>
        <strain evidence="1 2">Alberta</strain>
        <tissue evidence="1">Whole body</tissue>
    </source>
</reference>
<name>A0A232F3T3_9HYME</name>
<keyword evidence="2" id="KW-1185">Reference proteome</keyword>
<dbReference type="AlphaFoldDB" id="A0A232F3T3"/>
<gene>
    <name evidence="1" type="ORF">TSAR_012825</name>
</gene>
<organism evidence="1 2">
    <name type="scientific">Trichomalopsis sarcophagae</name>
    <dbReference type="NCBI Taxonomy" id="543379"/>
    <lineage>
        <taxon>Eukaryota</taxon>
        <taxon>Metazoa</taxon>
        <taxon>Ecdysozoa</taxon>
        <taxon>Arthropoda</taxon>
        <taxon>Hexapoda</taxon>
        <taxon>Insecta</taxon>
        <taxon>Pterygota</taxon>
        <taxon>Neoptera</taxon>
        <taxon>Endopterygota</taxon>
        <taxon>Hymenoptera</taxon>
        <taxon>Apocrita</taxon>
        <taxon>Proctotrupomorpha</taxon>
        <taxon>Chalcidoidea</taxon>
        <taxon>Pteromalidae</taxon>
        <taxon>Pteromalinae</taxon>
        <taxon>Trichomalopsis</taxon>
    </lineage>
</organism>
<proteinExistence type="predicted"/>
<evidence type="ECO:0000313" key="1">
    <source>
        <dbReference type="EMBL" id="OXU25169.1"/>
    </source>
</evidence>
<dbReference type="Proteomes" id="UP000215335">
    <property type="component" value="Unassembled WGS sequence"/>
</dbReference>
<sequence length="134" mass="15697">MALTLCTLWMHFHLPEQMVVSSISFIRDLICIQRVHWNIPHNGNIAPNLLRYYESSFLIMAFFMILTVLLRELHALKSPAPQSKKIDLNRSAKPHPKVKCTILSLGKYIKPIFKFDKVFTLQDIHNISRNTFYQ</sequence>
<accession>A0A232F3T3</accession>
<dbReference type="EMBL" id="NNAY01001092">
    <property type="protein sequence ID" value="OXU25169.1"/>
    <property type="molecule type" value="Genomic_DNA"/>
</dbReference>
<protein>
    <submittedName>
        <fullName evidence="1">Uncharacterized protein</fullName>
    </submittedName>
</protein>
<comment type="caution">
    <text evidence="1">The sequence shown here is derived from an EMBL/GenBank/DDBJ whole genome shotgun (WGS) entry which is preliminary data.</text>
</comment>
<dbReference type="OrthoDB" id="410315at2759"/>
<evidence type="ECO:0000313" key="2">
    <source>
        <dbReference type="Proteomes" id="UP000215335"/>
    </source>
</evidence>